<dbReference type="RefSeq" id="WP_012166015.1">
    <property type="nucleotide sequence ID" value="NC_009925.1"/>
</dbReference>
<protein>
    <submittedName>
        <fullName evidence="1">Uncharacterized protein</fullName>
    </submittedName>
</protein>
<proteinExistence type="predicted"/>
<evidence type="ECO:0000313" key="2">
    <source>
        <dbReference type="Proteomes" id="UP000000268"/>
    </source>
</evidence>
<sequence length="96" mass="9947">MLTLLRSPTPSVQLPSAMPSGAWSCCFLRLSGSGWVELAGVPVASVDPAVAKLQAMGASRVSVVSSGAQLCVIRFQAQRSVLLELSNAFPSACRVA</sequence>
<dbReference type="HOGENOM" id="CLU_2353383_0_0_3"/>
<gene>
    <name evidence="1" type="ordered locus">AM1_5865</name>
</gene>
<dbReference type="EMBL" id="CP000828">
    <property type="protein sequence ID" value="ABW30806.1"/>
    <property type="molecule type" value="Genomic_DNA"/>
</dbReference>
<dbReference type="AlphaFoldDB" id="B0C0L3"/>
<dbReference type="OrthoDB" id="576629at2"/>
<name>B0C0L3_ACAM1</name>
<keyword evidence="2" id="KW-1185">Reference proteome</keyword>
<organism evidence="1 2">
    <name type="scientific">Acaryochloris marina (strain MBIC 11017)</name>
    <dbReference type="NCBI Taxonomy" id="329726"/>
    <lineage>
        <taxon>Bacteria</taxon>
        <taxon>Bacillati</taxon>
        <taxon>Cyanobacteriota</taxon>
        <taxon>Cyanophyceae</taxon>
        <taxon>Acaryochloridales</taxon>
        <taxon>Acaryochloridaceae</taxon>
        <taxon>Acaryochloris</taxon>
    </lineage>
</organism>
<dbReference type="KEGG" id="amr:AM1_5865"/>
<accession>B0C0L3</accession>
<dbReference type="Proteomes" id="UP000000268">
    <property type="component" value="Chromosome"/>
</dbReference>
<reference evidence="1 2" key="1">
    <citation type="journal article" date="2008" name="Proc. Natl. Acad. Sci. U.S.A.">
        <title>Niche adaptation and genome expansion in the chlorophyll d-producing cyanobacterium Acaryochloris marina.</title>
        <authorList>
            <person name="Swingley W.D."/>
            <person name="Chen M."/>
            <person name="Cheung P.C."/>
            <person name="Conrad A.L."/>
            <person name="Dejesa L.C."/>
            <person name="Hao J."/>
            <person name="Honchak B.M."/>
            <person name="Karbach L.E."/>
            <person name="Kurdoglu A."/>
            <person name="Lahiri S."/>
            <person name="Mastrian S.D."/>
            <person name="Miyashita H."/>
            <person name="Page L."/>
            <person name="Ramakrishna P."/>
            <person name="Satoh S."/>
            <person name="Sattley W.M."/>
            <person name="Shimada Y."/>
            <person name="Taylor H.L."/>
            <person name="Tomo T."/>
            <person name="Tsuchiya T."/>
            <person name="Wang Z.T."/>
            <person name="Raymond J."/>
            <person name="Mimuro M."/>
            <person name="Blankenship R.E."/>
            <person name="Touchman J.W."/>
        </authorList>
    </citation>
    <scope>NUCLEOTIDE SEQUENCE [LARGE SCALE GENOMIC DNA]</scope>
    <source>
        <strain evidence="2">MBIC 11017</strain>
    </source>
</reference>
<dbReference type="STRING" id="329726.AM1_5865"/>
<evidence type="ECO:0000313" key="1">
    <source>
        <dbReference type="EMBL" id="ABW30806.1"/>
    </source>
</evidence>